<evidence type="ECO:0000259" key="1">
    <source>
        <dbReference type="Pfam" id="PF09983"/>
    </source>
</evidence>
<gene>
    <name evidence="2" type="ORF">HYG86_14725</name>
</gene>
<dbReference type="GO" id="GO:0005694">
    <property type="term" value="C:chromosome"/>
    <property type="evidence" value="ECO:0007669"/>
    <property type="project" value="InterPro"/>
</dbReference>
<dbReference type="Pfam" id="PF09983">
    <property type="entry name" value="JetD_C"/>
    <property type="match status" value="1"/>
</dbReference>
<dbReference type="SUPFAM" id="SSF56726">
    <property type="entry name" value="DNA topoisomerase IV, alpha subunit"/>
    <property type="match status" value="1"/>
</dbReference>
<proteinExistence type="predicted"/>
<organism evidence="2 3">
    <name type="scientific">Alkalicella caledoniensis</name>
    <dbReference type="NCBI Taxonomy" id="2731377"/>
    <lineage>
        <taxon>Bacteria</taxon>
        <taxon>Bacillati</taxon>
        <taxon>Bacillota</taxon>
        <taxon>Clostridia</taxon>
        <taxon>Eubacteriales</taxon>
        <taxon>Proteinivoracaceae</taxon>
        <taxon>Alkalicella</taxon>
    </lineage>
</organism>
<dbReference type="Gene3D" id="3.40.1360.10">
    <property type="match status" value="1"/>
</dbReference>
<dbReference type="RefSeq" id="WP_213166330.1">
    <property type="nucleotide sequence ID" value="NZ_CP058559.1"/>
</dbReference>
<evidence type="ECO:0000313" key="2">
    <source>
        <dbReference type="EMBL" id="QNO15932.1"/>
    </source>
</evidence>
<dbReference type="GO" id="GO:0003677">
    <property type="term" value="F:DNA binding"/>
    <property type="evidence" value="ECO:0007669"/>
    <property type="project" value="InterPro"/>
</dbReference>
<dbReference type="Proteomes" id="UP000516160">
    <property type="component" value="Chromosome"/>
</dbReference>
<sequence>MNYQALILEKLIGKYENSKSSKGTTSTRKIAFRMQNEKKLNRNMEIAEEKEQFLAILERLKQRGLIDYSWVRYETGNLVDRIWLILEEGKIRECYQILKRVPKGDKVDTLKQYIVDSLTKIKQAEEEIRPFLEKQLEYIQQKQSIPRFFTDDRELSNSILNCLCYLAQNEQEIQERVLSSYLYNDSKYFERHVKGKVLSILRAIKKEKGEEVAEEELLPEKGVVKWPEILEFTGKVIVYVSQGTPVDFSSQQYGAYINSLTVVEVQQIDVSKVKRVLFIENKANYVWYIQQRKEEELVIYHGGCYSPVKGKWFRKLYESFEQEKEEVEFYHWGDIDLGGLKIFIRLKAEIIPHLKPYKMDIETLENNQEKGTSMKESYRKLLEEMRKDIKYKDFDNLIKRMLELDIRLEQEQLLYEVRSKM</sequence>
<protein>
    <recommendedName>
        <fullName evidence="1">Wadjet protein JetD C-terminal domain-containing protein</fullName>
    </recommendedName>
</protein>
<dbReference type="InterPro" id="IPR036078">
    <property type="entry name" value="Spo11/TopoVI_A_sf"/>
</dbReference>
<reference evidence="2 3" key="1">
    <citation type="submission" date="2020-07" db="EMBL/GenBank/DDBJ databases">
        <title>Alkalicella. sp. LB2 genome.</title>
        <authorList>
            <person name="Postec A."/>
            <person name="Quemeneur M."/>
        </authorList>
    </citation>
    <scope>NUCLEOTIDE SEQUENCE [LARGE SCALE GENOMIC DNA]</scope>
    <source>
        <strain evidence="2 3">LB2</strain>
    </source>
</reference>
<evidence type="ECO:0000313" key="3">
    <source>
        <dbReference type="Proteomes" id="UP000516160"/>
    </source>
</evidence>
<name>A0A7G9WB70_ALKCA</name>
<keyword evidence="3" id="KW-1185">Reference proteome</keyword>
<dbReference type="InterPro" id="IPR024534">
    <property type="entry name" value="JetD_C"/>
</dbReference>
<feature type="domain" description="Wadjet protein JetD C-terminal" evidence="1">
    <location>
        <begin position="258"/>
        <end position="417"/>
    </location>
</feature>
<dbReference type="KEGG" id="acae:HYG86_14725"/>
<dbReference type="AlphaFoldDB" id="A0A7G9WB70"/>
<dbReference type="EMBL" id="CP058559">
    <property type="protein sequence ID" value="QNO15932.1"/>
    <property type="molecule type" value="Genomic_DNA"/>
</dbReference>
<accession>A0A7G9WB70</accession>